<dbReference type="InterPro" id="IPR029787">
    <property type="entry name" value="Nucleotide_cyclase"/>
</dbReference>
<proteinExistence type="predicted"/>
<evidence type="ECO:0000256" key="1">
    <source>
        <dbReference type="SAM" id="Phobius"/>
    </source>
</evidence>
<feature type="transmembrane region" description="Helical" evidence="1">
    <location>
        <begin position="454"/>
        <end position="474"/>
    </location>
</feature>
<dbReference type="InterPro" id="IPR050697">
    <property type="entry name" value="Adenylyl/Guanylyl_Cyclase_3/4"/>
</dbReference>
<dbReference type="SMART" id="SM01080">
    <property type="entry name" value="CHASE2"/>
    <property type="match status" value="1"/>
</dbReference>
<reference evidence="3" key="2">
    <citation type="submission" date="2020-09" db="EMBL/GenBank/DDBJ databases">
        <authorList>
            <person name="Sun Q."/>
            <person name="Kim S."/>
        </authorList>
    </citation>
    <scope>NUCLEOTIDE SEQUENCE</scope>
    <source>
        <strain evidence="3">KCTC 22169</strain>
    </source>
</reference>
<dbReference type="PROSITE" id="PS50125">
    <property type="entry name" value="GUANYLATE_CYCLASE_2"/>
    <property type="match status" value="1"/>
</dbReference>
<name>A0A918KRA0_9GAMM</name>
<dbReference type="AlphaFoldDB" id="A0A918KRA0"/>
<dbReference type="Pfam" id="PF00211">
    <property type="entry name" value="Guanylate_cyc"/>
    <property type="match status" value="1"/>
</dbReference>
<feature type="transmembrane region" description="Helical" evidence="1">
    <location>
        <begin position="401"/>
        <end position="421"/>
    </location>
</feature>
<feature type="transmembrane region" description="Helical" evidence="1">
    <location>
        <begin position="428"/>
        <end position="448"/>
    </location>
</feature>
<dbReference type="GO" id="GO:0035556">
    <property type="term" value="P:intracellular signal transduction"/>
    <property type="evidence" value="ECO:0007669"/>
    <property type="project" value="InterPro"/>
</dbReference>
<dbReference type="InterPro" id="IPR007890">
    <property type="entry name" value="CHASE2"/>
</dbReference>
<dbReference type="SMART" id="SM00044">
    <property type="entry name" value="CYCc"/>
    <property type="match status" value="1"/>
</dbReference>
<organism evidence="3 4">
    <name type="scientific">Saccharospirillum salsuginis</name>
    <dbReference type="NCBI Taxonomy" id="418750"/>
    <lineage>
        <taxon>Bacteria</taxon>
        <taxon>Pseudomonadati</taxon>
        <taxon>Pseudomonadota</taxon>
        <taxon>Gammaproteobacteria</taxon>
        <taxon>Oceanospirillales</taxon>
        <taxon>Saccharospirillaceae</taxon>
        <taxon>Saccharospirillum</taxon>
    </lineage>
</organism>
<comment type="caution">
    <text evidence="3">The sequence shown here is derived from an EMBL/GenBank/DDBJ whole genome shotgun (WGS) entry which is preliminary data.</text>
</comment>
<evidence type="ECO:0000313" key="4">
    <source>
        <dbReference type="Proteomes" id="UP000626148"/>
    </source>
</evidence>
<keyword evidence="4" id="KW-1185">Reference proteome</keyword>
<dbReference type="Gene3D" id="3.30.70.1230">
    <property type="entry name" value="Nucleotide cyclase"/>
    <property type="match status" value="1"/>
</dbReference>
<dbReference type="SUPFAM" id="SSF55073">
    <property type="entry name" value="Nucleotide cyclase"/>
    <property type="match status" value="1"/>
</dbReference>
<dbReference type="CDD" id="cd07302">
    <property type="entry name" value="CHD"/>
    <property type="match status" value="1"/>
</dbReference>
<keyword evidence="1" id="KW-0472">Membrane</keyword>
<keyword evidence="1" id="KW-1133">Transmembrane helix</keyword>
<gene>
    <name evidence="3" type="primary">gidA</name>
    <name evidence="3" type="ORF">GCM10007392_45400</name>
</gene>
<dbReference type="GO" id="GO:0006171">
    <property type="term" value="P:cAMP biosynthetic process"/>
    <property type="evidence" value="ECO:0007669"/>
    <property type="project" value="TreeGrafter"/>
</dbReference>
<evidence type="ECO:0000259" key="2">
    <source>
        <dbReference type="PROSITE" id="PS50125"/>
    </source>
</evidence>
<reference evidence="3" key="1">
    <citation type="journal article" date="2014" name="Int. J. Syst. Evol. Microbiol.">
        <title>Complete genome sequence of Corynebacterium casei LMG S-19264T (=DSM 44701T), isolated from a smear-ripened cheese.</title>
        <authorList>
            <consortium name="US DOE Joint Genome Institute (JGI-PGF)"/>
            <person name="Walter F."/>
            <person name="Albersmeier A."/>
            <person name="Kalinowski J."/>
            <person name="Ruckert C."/>
        </authorList>
    </citation>
    <scope>NUCLEOTIDE SEQUENCE</scope>
    <source>
        <strain evidence="3">KCTC 22169</strain>
    </source>
</reference>
<evidence type="ECO:0000313" key="3">
    <source>
        <dbReference type="EMBL" id="GGX72948.1"/>
    </source>
</evidence>
<dbReference type="EMBL" id="BMXR01000016">
    <property type="protein sequence ID" value="GGX72948.1"/>
    <property type="molecule type" value="Genomic_DNA"/>
</dbReference>
<dbReference type="Proteomes" id="UP000626148">
    <property type="component" value="Unassembled WGS sequence"/>
</dbReference>
<dbReference type="PANTHER" id="PTHR43081:SF1">
    <property type="entry name" value="ADENYLATE CYCLASE, TERMINAL-DIFFERENTIATION SPECIFIC"/>
    <property type="match status" value="1"/>
</dbReference>
<feature type="transmembrane region" description="Helical" evidence="1">
    <location>
        <begin position="40"/>
        <end position="62"/>
    </location>
</feature>
<dbReference type="Pfam" id="PF05226">
    <property type="entry name" value="CHASE2"/>
    <property type="match status" value="1"/>
</dbReference>
<dbReference type="GO" id="GO:0004016">
    <property type="term" value="F:adenylate cyclase activity"/>
    <property type="evidence" value="ECO:0007669"/>
    <property type="project" value="UniProtKB-ARBA"/>
</dbReference>
<sequence length="775" mass="86319">MQSSDYALRLIRPTGYAAKTSIVVTLSMRSKPAHFLFRNALRWSALIIGLLITLSLAGYHLYYARGDQSSVIKRLDYLLYDWRFNLLHEEQRFERADANILIVDIDERSLNTVGRWPWPRDKLAALTQALTEAGAVVVAFDIMMTEPQPNPTRDLQQRARQNGQHNLADAMEEFVPATEFDRILADSFCCIDVVMPLLFQDDPGIRVGQLPQPILSLTPEQDKRLRVVHANGYTASVPILQEAAITAGSIAPKIDGDGTLRSVPLVTRFEGDLYPSLALATGMAYYFLDAIELKTARFNSAIDVIEGIQFADQFIRTDDAGRVLVPYLGPQGQFPYISATDVLEGRIDPARFENGLVFVGTSAIGLSDLRSTPVGPQFPGVEVHATLLNGLLTGDFPYTPVSAHTIIASLLLVLGVVFSIISSRLGPIGLVTATGVLLGALVSINFYFWAEQNAALPLASSILLTLALGGLHLLEGFISERRNKQHIANVFGQYVPKAHIDHMLNDPDAYGFEGENRDMTVLFSDVRSFTTISESLSATELKDLLNRYFTPITEVIFNHQGTIDKYVGDMVMAFWGAPLEDPDHALHALEAADEMIKTLDRLNPELAELGYPAIDVGIGLNTGPMNVGDMGSNFRRAYTVLGDAVNLGSRLESLTKFYGVKILVGPDTRARIDGWVFRPVDRIRVKGKQEPVAVFEPLGRVEEVDDHWFDELSRLETAYRFYLNQEWESAREVFEQLAKHSKRPKLYRVYLERIIELRSQALPEGWDGTYTHTSK</sequence>
<dbReference type="PANTHER" id="PTHR43081">
    <property type="entry name" value="ADENYLATE CYCLASE, TERMINAL-DIFFERENTIATION SPECIFIC-RELATED"/>
    <property type="match status" value="1"/>
</dbReference>
<protein>
    <submittedName>
        <fullName evidence="3">Adenylate/guanylate cyclase domain-containing protein</fullName>
    </submittedName>
</protein>
<feature type="domain" description="Guanylate cyclase" evidence="2">
    <location>
        <begin position="520"/>
        <end position="652"/>
    </location>
</feature>
<accession>A0A918KRA0</accession>
<dbReference type="InterPro" id="IPR001054">
    <property type="entry name" value="A/G_cyclase"/>
</dbReference>
<keyword evidence="1" id="KW-0812">Transmembrane</keyword>